<gene>
    <name evidence="1" type="ORF">PHMEG_0003496</name>
</gene>
<evidence type="ECO:0000313" key="2">
    <source>
        <dbReference type="Proteomes" id="UP000198211"/>
    </source>
</evidence>
<evidence type="ECO:0008006" key="3">
    <source>
        <dbReference type="Google" id="ProtNLM"/>
    </source>
</evidence>
<organism evidence="1 2">
    <name type="scientific">Phytophthora megakarya</name>
    <dbReference type="NCBI Taxonomy" id="4795"/>
    <lineage>
        <taxon>Eukaryota</taxon>
        <taxon>Sar</taxon>
        <taxon>Stramenopiles</taxon>
        <taxon>Oomycota</taxon>
        <taxon>Peronosporomycetes</taxon>
        <taxon>Peronosporales</taxon>
        <taxon>Peronosporaceae</taxon>
        <taxon>Phytophthora</taxon>
    </lineage>
</organism>
<name>A0A225WW96_9STRA</name>
<protein>
    <recommendedName>
        <fullName evidence="3">Reverse transcriptase</fullName>
    </recommendedName>
</protein>
<evidence type="ECO:0000313" key="1">
    <source>
        <dbReference type="EMBL" id="OWZ21891.1"/>
    </source>
</evidence>
<sequence>MERHIRSDTLTGYCTITNWISPGREGNSGITPGSQSILSYISWQRHFEGSWEGRCEQCAARLAPWPLKAHKIQKYEDILASILVAGITPRNKLDQTDENIIPTKGRVVRAPPISLEMLETDNEGWHLGFDGSARTSDRLGRSGFML</sequence>
<proteinExistence type="predicted"/>
<reference evidence="2" key="1">
    <citation type="submission" date="2017-03" db="EMBL/GenBank/DDBJ databases">
        <title>Phytopthora megakarya and P. palmivora, two closely related causual agents of cacao black pod achieved similar genome size and gene model numbers by different mechanisms.</title>
        <authorList>
            <person name="Ali S."/>
            <person name="Shao J."/>
            <person name="Larry D.J."/>
            <person name="Kronmiller B."/>
            <person name="Shen D."/>
            <person name="Strem M.D."/>
            <person name="Melnick R.L."/>
            <person name="Guiltinan M.J."/>
            <person name="Tyler B.M."/>
            <person name="Meinhardt L.W."/>
            <person name="Bailey B.A."/>
        </authorList>
    </citation>
    <scope>NUCLEOTIDE SEQUENCE [LARGE SCALE GENOMIC DNA]</scope>
    <source>
        <strain evidence="2">zdho120</strain>
    </source>
</reference>
<comment type="caution">
    <text evidence="1">The sequence shown here is derived from an EMBL/GenBank/DDBJ whole genome shotgun (WGS) entry which is preliminary data.</text>
</comment>
<accession>A0A225WW96</accession>
<dbReference type="EMBL" id="NBNE01000179">
    <property type="protein sequence ID" value="OWZ21891.1"/>
    <property type="molecule type" value="Genomic_DNA"/>
</dbReference>
<dbReference type="AlphaFoldDB" id="A0A225WW96"/>
<keyword evidence="2" id="KW-1185">Reference proteome</keyword>
<dbReference type="Proteomes" id="UP000198211">
    <property type="component" value="Unassembled WGS sequence"/>
</dbReference>